<protein>
    <submittedName>
        <fullName evidence="1">Uncharacterized protein</fullName>
    </submittedName>
</protein>
<name>A0A813FHT4_POLGL</name>
<organism evidence="1 2">
    <name type="scientific">Polarella glacialis</name>
    <name type="common">Dinoflagellate</name>
    <dbReference type="NCBI Taxonomy" id="89957"/>
    <lineage>
        <taxon>Eukaryota</taxon>
        <taxon>Sar</taxon>
        <taxon>Alveolata</taxon>
        <taxon>Dinophyceae</taxon>
        <taxon>Suessiales</taxon>
        <taxon>Suessiaceae</taxon>
        <taxon>Polarella</taxon>
    </lineage>
</organism>
<dbReference type="Proteomes" id="UP000654075">
    <property type="component" value="Unassembled WGS sequence"/>
</dbReference>
<accession>A0A813FHT4</accession>
<proteinExistence type="predicted"/>
<dbReference type="AlphaFoldDB" id="A0A813FHT4"/>
<reference evidence="1" key="1">
    <citation type="submission" date="2021-02" db="EMBL/GenBank/DDBJ databases">
        <authorList>
            <person name="Dougan E. K."/>
            <person name="Rhodes N."/>
            <person name="Thang M."/>
            <person name="Chan C."/>
        </authorList>
    </citation>
    <scope>NUCLEOTIDE SEQUENCE</scope>
</reference>
<evidence type="ECO:0000313" key="1">
    <source>
        <dbReference type="EMBL" id="CAE8611468.1"/>
    </source>
</evidence>
<comment type="caution">
    <text evidence="1">The sequence shown here is derived from an EMBL/GenBank/DDBJ whole genome shotgun (WGS) entry which is preliminary data.</text>
</comment>
<keyword evidence="2" id="KW-1185">Reference proteome</keyword>
<gene>
    <name evidence="1" type="ORF">PGLA1383_LOCUS29273</name>
</gene>
<feature type="non-terminal residue" evidence="1">
    <location>
        <position position="677"/>
    </location>
</feature>
<sequence>VHWLLRMSEELHRTFNTTERGVQVLRVTTVDGQLCAKSMVSSVVSRKLYEDSWTGAYTHDGGFLESVYNGSCFARSADACAAYAQCETAGQEYPKVQDSSGVFQFRPEDGALAALRWAAAQAKAEAWQREQAELLVQLSQATDDSSALAISLKDDLTSAAREADASLTVLLSMVKRRLTSYRRLVTPATAPAPAPGSQALPSTLQDFADAGEALAAAAARAQAALQSGSACSEAADWPSLISLVTAARGQQSAVVAGINASALLETGAFDFTRRAVRALAVGASLALQAGAVAAMAELNCESSMLPRSAAIEDLGQIQAAVGGLLQDLENVLTEPLNSQAADGPLRRCLRSLDFCGRLFDATSKQIVAISPYTAAAPPSSPTALFSALGEERQVHVENASGLVYVSPYANFADRGLANPDFFTASDKVIVLQGVAELSVRGGGTLPAYNMCTTTQKRNLQMSVVQPDCFAGDSDCSSSPCSVEGCSRTSCSCEPVSAGFYTTDGIGKQACDPGGETLQGTGYFYAAGNNSCPFVCQPADKFQWGSSCLDAINGFYSTTCSNAVTSCDLPLNVPARQFKSVVRFTSPGRGSPTGCAANLTFPVAMPSSAASALLEPPFTVELFVNILAAELPADGRAAVLMGTFPRWYIGLQHFSASSAKLCFYHPGVEKQSGQPALL</sequence>
<dbReference type="EMBL" id="CAJNNV010025025">
    <property type="protein sequence ID" value="CAE8611468.1"/>
    <property type="molecule type" value="Genomic_DNA"/>
</dbReference>
<evidence type="ECO:0000313" key="2">
    <source>
        <dbReference type="Proteomes" id="UP000654075"/>
    </source>
</evidence>